<sequence length="480" mass="57001">MYASRRFFKFVILLCCFISLWIGFGGLSFKEEPHNQNLPIKSFQQVQVLTTKTESKFNFTEYYPLIKSCNFDEKDSADYKKYFDEQNIPNDYSSPAPEKTHDMRIIRGLIFYMPLEQINYFAYEIRWLYRSWIEMQKYEPLKWRTDLIIFANRDSDLYKDEKFILNELNCTFFNRRTSKFDKPMCTLIEYKPLKDRQIDSSKIDKYQDDYELLLKKINIFDEKESNIEIFYSFLKTFLSNYGYVDSILVGFEGYEYFKSAGFNFLIRSDMDVFLTPLFAKWLPKKCNDFYVGRGGYSNIYNSKKLKRIAKGYGLESAEIWNLGSTWYSTPEQFRLVSYLTLFGMAALSKDEFSQPERELKLGVLLWPDWHYGVLLLYGQNLVMNHLIKTNQLNIVKLEEYMDHPSAYSTDVNKIIHIHVFHGPDLFSKFDFKDGKYDSMTVNESQTNLAKYYSLKMALEGKKFNGTELTNLLSQEIFKKI</sequence>
<organism evidence="2 3">
    <name type="scientific">Brachionus calyciflorus</name>
    <dbReference type="NCBI Taxonomy" id="104777"/>
    <lineage>
        <taxon>Eukaryota</taxon>
        <taxon>Metazoa</taxon>
        <taxon>Spiralia</taxon>
        <taxon>Gnathifera</taxon>
        <taxon>Rotifera</taxon>
        <taxon>Eurotatoria</taxon>
        <taxon>Monogononta</taxon>
        <taxon>Pseudotrocha</taxon>
        <taxon>Ploima</taxon>
        <taxon>Brachionidae</taxon>
        <taxon>Brachionus</taxon>
    </lineage>
</organism>
<dbReference type="OrthoDB" id="10049831at2759"/>
<gene>
    <name evidence="2" type="ORF">OXX778_LOCUS2245</name>
</gene>
<keyword evidence="3" id="KW-1185">Reference proteome</keyword>
<evidence type="ECO:0000259" key="1">
    <source>
        <dbReference type="Pfam" id="PF23741"/>
    </source>
</evidence>
<proteinExistence type="predicted"/>
<dbReference type="AlphaFoldDB" id="A0A813MLU4"/>
<evidence type="ECO:0000313" key="3">
    <source>
        <dbReference type="Proteomes" id="UP000663879"/>
    </source>
</evidence>
<dbReference type="InterPro" id="IPR055588">
    <property type="entry name" value="DUF7164"/>
</dbReference>
<reference evidence="2" key="1">
    <citation type="submission" date="2021-02" db="EMBL/GenBank/DDBJ databases">
        <authorList>
            <person name="Nowell W R."/>
        </authorList>
    </citation>
    <scope>NUCLEOTIDE SEQUENCE</scope>
    <source>
        <strain evidence="2">Ploen Becks lab</strain>
    </source>
</reference>
<dbReference type="Proteomes" id="UP000663879">
    <property type="component" value="Unassembled WGS sequence"/>
</dbReference>
<evidence type="ECO:0000313" key="2">
    <source>
        <dbReference type="EMBL" id="CAF0722230.1"/>
    </source>
</evidence>
<dbReference type="Pfam" id="PF23741">
    <property type="entry name" value="DUF7164"/>
    <property type="match status" value="1"/>
</dbReference>
<name>A0A813MLU4_9BILA</name>
<feature type="domain" description="DUF7164" evidence="1">
    <location>
        <begin position="104"/>
        <end position="475"/>
    </location>
</feature>
<protein>
    <recommendedName>
        <fullName evidence="1">DUF7164 domain-containing protein</fullName>
    </recommendedName>
</protein>
<dbReference type="EMBL" id="CAJNOC010000170">
    <property type="protein sequence ID" value="CAF0722230.1"/>
    <property type="molecule type" value="Genomic_DNA"/>
</dbReference>
<comment type="caution">
    <text evidence="2">The sequence shown here is derived from an EMBL/GenBank/DDBJ whole genome shotgun (WGS) entry which is preliminary data.</text>
</comment>
<accession>A0A813MLU4</accession>